<dbReference type="InterPro" id="IPR029903">
    <property type="entry name" value="RmlD-like-bd"/>
</dbReference>
<reference evidence="8 9" key="1">
    <citation type="submission" date="2011-11" db="EMBL/GenBank/DDBJ databases">
        <title>Improved High-Quality Draft sequence of Beggiatoa alba B18lD.</title>
        <authorList>
            <consortium name="US DOE Joint Genome Institute"/>
            <person name="Lucas S."/>
            <person name="Han J."/>
            <person name="Lapidus A."/>
            <person name="Cheng J.-F."/>
            <person name="Goodwin L."/>
            <person name="Pitluck S."/>
            <person name="Peters L."/>
            <person name="Mikhailova N."/>
            <person name="Held B."/>
            <person name="Detter J.C."/>
            <person name="Han C."/>
            <person name="Tapia R."/>
            <person name="Land M."/>
            <person name="Hauser L."/>
            <person name="Kyrpides N."/>
            <person name="Ivanova N."/>
            <person name="Pagani I."/>
            <person name="Samuel K."/>
            <person name="Teske A."/>
            <person name="Mueller J."/>
            <person name="Woyke T."/>
        </authorList>
    </citation>
    <scope>NUCLEOTIDE SEQUENCE [LARGE SCALE GENOMIC DNA]</scope>
    <source>
        <strain evidence="8 9">B18LD</strain>
    </source>
</reference>
<dbReference type="NCBIfam" id="TIGR01214">
    <property type="entry name" value="rmlD"/>
    <property type="match status" value="1"/>
</dbReference>
<keyword evidence="6" id="KW-0521">NADP</keyword>
<protein>
    <recommendedName>
        <fullName evidence="4 6">dTDP-4-dehydrorhamnose reductase</fullName>
        <ecNumber evidence="3 6">1.1.1.133</ecNumber>
    </recommendedName>
</protein>
<feature type="domain" description="RmlD-like substrate binding" evidence="7">
    <location>
        <begin position="5"/>
        <end position="297"/>
    </location>
</feature>
<dbReference type="InterPro" id="IPR036291">
    <property type="entry name" value="NAD(P)-bd_dom_sf"/>
</dbReference>
<evidence type="ECO:0000313" key="8">
    <source>
        <dbReference type="EMBL" id="EIJ43776.1"/>
    </source>
</evidence>
<comment type="pathway">
    <text evidence="1 6">Carbohydrate biosynthesis; dTDP-L-rhamnose biosynthesis.</text>
</comment>
<sequence length="299" mass="33297">MSDRRILLFAPDGQVGWELLRCAQSLGAITTTKRTHDNALLRSDLADPDSICRVVASVKPHIILNAAAYTAVDKAESEPELANKVNHLAPAILAEQAKKLNSVLIHYSTDYVFDGSSQYPYREKDSVNPVSIYGKTKLQGEEAIKAIGGQYFIFRTAWVYGMRGKNFLLTMQRLARERDLLRVVDDQRGAPTWSRSIAEATTQVLAQLISPRLQLNVAELAGIYHMTCNGQTTWYRFAQAILAHAEKQPIIEPISTSEYPTPAKRPAYSSLCNSKLAETFGIRLPAWETALELCLNSDK</sequence>
<comment type="catalytic activity">
    <reaction evidence="5 6">
        <text>dTDP-beta-L-rhamnose + NADP(+) = dTDP-4-dehydro-beta-L-rhamnose + NADPH + H(+)</text>
        <dbReference type="Rhea" id="RHEA:21796"/>
        <dbReference type="ChEBI" id="CHEBI:15378"/>
        <dbReference type="ChEBI" id="CHEBI:57510"/>
        <dbReference type="ChEBI" id="CHEBI:57783"/>
        <dbReference type="ChEBI" id="CHEBI:58349"/>
        <dbReference type="ChEBI" id="CHEBI:62830"/>
        <dbReference type="EC" id="1.1.1.133"/>
    </reaction>
</comment>
<comment type="cofactor">
    <cofactor evidence="6">
        <name>Mg(2+)</name>
        <dbReference type="ChEBI" id="CHEBI:18420"/>
    </cofactor>
    <text evidence="6">Binds 1 Mg(2+) ion per monomer.</text>
</comment>
<dbReference type="Pfam" id="PF04321">
    <property type="entry name" value="RmlD_sub_bind"/>
    <property type="match status" value="1"/>
</dbReference>
<dbReference type="UniPathway" id="UPA00281"/>
<keyword evidence="6" id="KW-0560">Oxidoreductase</keyword>
<dbReference type="Gene3D" id="3.90.25.10">
    <property type="entry name" value="UDP-galactose 4-epimerase, domain 1"/>
    <property type="match status" value="1"/>
</dbReference>
<dbReference type="EMBL" id="JH600070">
    <property type="protein sequence ID" value="EIJ43776.1"/>
    <property type="molecule type" value="Genomic_DNA"/>
</dbReference>
<dbReference type="RefSeq" id="WP_002691252.1">
    <property type="nucleotide sequence ID" value="NZ_JH600070.1"/>
</dbReference>
<dbReference type="EC" id="1.1.1.133" evidence="3 6"/>
<organism evidence="8 9">
    <name type="scientific">Beggiatoa alba B18LD</name>
    <dbReference type="NCBI Taxonomy" id="395493"/>
    <lineage>
        <taxon>Bacteria</taxon>
        <taxon>Pseudomonadati</taxon>
        <taxon>Pseudomonadota</taxon>
        <taxon>Gammaproteobacteria</taxon>
        <taxon>Thiotrichales</taxon>
        <taxon>Thiotrichaceae</taxon>
        <taxon>Beggiatoa</taxon>
    </lineage>
</organism>
<dbReference type="HOGENOM" id="CLU_045518_1_0_6"/>
<dbReference type="UniPathway" id="UPA00124"/>
<evidence type="ECO:0000256" key="2">
    <source>
        <dbReference type="ARBA" id="ARBA00010944"/>
    </source>
</evidence>
<evidence type="ECO:0000256" key="6">
    <source>
        <dbReference type="RuleBase" id="RU364082"/>
    </source>
</evidence>
<accession>I3CJI3</accession>
<evidence type="ECO:0000259" key="7">
    <source>
        <dbReference type="Pfam" id="PF04321"/>
    </source>
</evidence>
<dbReference type="GO" id="GO:0005829">
    <property type="term" value="C:cytosol"/>
    <property type="evidence" value="ECO:0007669"/>
    <property type="project" value="TreeGrafter"/>
</dbReference>
<evidence type="ECO:0000256" key="3">
    <source>
        <dbReference type="ARBA" id="ARBA00012929"/>
    </source>
</evidence>
<dbReference type="Proteomes" id="UP000005744">
    <property type="component" value="Unassembled WGS sequence"/>
</dbReference>
<dbReference type="GO" id="GO:0008831">
    <property type="term" value="F:dTDP-4-dehydrorhamnose reductase activity"/>
    <property type="evidence" value="ECO:0007669"/>
    <property type="project" value="UniProtKB-EC"/>
</dbReference>
<evidence type="ECO:0000313" key="9">
    <source>
        <dbReference type="Proteomes" id="UP000005744"/>
    </source>
</evidence>
<dbReference type="PANTHER" id="PTHR10491:SF4">
    <property type="entry name" value="METHIONINE ADENOSYLTRANSFERASE 2 SUBUNIT BETA"/>
    <property type="match status" value="1"/>
</dbReference>
<comment type="similarity">
    <text evidence="2 6">Belongs to the dTDP-4-dehydrorhamnose reductase family.</text>
</comment>
<evidence type="ECO:0000256" key="4">
    <source>
        <dbReference type="ARBA" id="ARBA00017099"/>
    </source>
</evidence>
<evidence type="ECO:0000256" key="5">
    <source>
        <dbReference type="ARBA" id="ARBA00048200"/>
    </source>
</evidence>
<comment type="function">
    <text evidence="6">Catalyzes the reduction of dTDP-6-deoxy-L-lyxo-4-hexulose to yield dTDP-L-rhamnose.</text>
</comment>
<proteinExistence type="inferred from homology"/>
<dbReference type="CDD" id="cd05254">
    <property type="entry name" value="dTDP_HR_like_SDR_e"/>
    <property type="match status" value="1"/>
</dbReference>
<dbReference type="eggNOG" id="COG1091">
    <property type="taxonomic scope" value="Bacteria"/>
</dbReference>
<dbReference type="AlphaFoldDB" id="I3CJI3"/>
<dbReference type="OrthoDB" id="9803892at2"/>
<dbReference type="GO" id="GO:0009243">
    <property type="term" value="P:O antigen biosynthetic process"/>
    <property type="evidence" value="ECO:0007669"/>
    <property type="project" value="UniProtKB-UniPathway"/>
</dbReference>
<evidence type="ECO:0000256" key="1">
    <source>
        <dbReference type="ARBA" id="ARBA00004781"/>
    </source>
</evidence>
<dbReference type="PANTHER" id="PTHR10491">
    <property type="entry name" value="DTDP-4-DEHYDRORHAMNOSE REDUCTASE"/>
    <property type="match status" value="1"/>
</dbReference>
<keyword evidence="9" id="KW-1185">Reference proteome</keyword>
<dbReference type="GO" id="GO:0019305">
    <property type="term" value="P:dTDP-rhamnose biosynthetic process"/>
    <property type="evidence" value="ECO:0007669"/>
    <property type="project" value="UniProtKB-UniPathway"/>
</dbReference>
<dbReference type="Gene3D" id="3.40.50.720">
    <property type="entry name" value="NAD(P)-binding Rossmann-like Domain"/>
    <property type="match status" value="1"/>
</dbReference>
<dbReference type="SUPFAM" id="SSF51735">
    <property type="entry name" value="NAD(P)-binding Rossmann-fold domains"/>
    <property type="match status" value="1"/>
</dbReference>
<dbReference type="STRING" id="395493.BegalDRAFT_2948"/>
<dbReference type="InterPro" id="IPR005913">
    <property type="entry name" value="dTDP_dehydrorham_reduct"/>
</dbReference>
<name>I3CJI3_9GAMM</name>
<gene>
    <name evidence="8" type="ORF">BegalDRAFT_2948</name>
</gene>